<accession>A0A6A3QGM4</accession>
<dbReference type="SUPFAM" id="SSF53098">
    <property type="entry name" value="Ribonuclease H-like"/>
    <property type="match status" value="1"/>
</dbReference>
<dbReference type="Proteomes" id="UP000441208">
    <property type="component" value="Unassembled WGS sequence"/>
</dbReference>
<dbReference type="GO" id="GO:0046983">
    <property type="term" value="F:protein dimerization activity"/>
    <property type="evidence" value="ECO:0007669"/>
    <property type="project" value="InterPro"/>
</dbReference>
<sequence length="148" mass="16777">MDDELERWFRDPSLLQATAKGPESVLHFWKRQQESGTYRFLPSAARIVFAVPATSAQIERDFEISGQMVTVQRASLSSENIDMCSFLNRNREFIDVTQCSKLTAEKARDSVPANVTVNLDPQTALEMFESDWEQALVNSFSAHISTEL</sequence>
<evidence type="ECO:0000313" key="3">
    <source>
        <dbReference type="Proteomes" id="UP000441208"/>
    </source>
</evidence>
<protein>
    <recommendedName>
        <fullName evidence="1">HAT C-terminal dimerisation domain-containing protein</fullName>
    </recommendedName>
</protein>
<dbReference type="AlphaFoldDB" id="A0A6A3QGM4"/>
<dbReference type="Pfam" id="PF05699">
    <property type="entry name" value="Dimer_Tnp_hAT"/>
    <property type="match status" value="1"/>
</dbReference>
<comment type="caution">
    <text evidence="2">The sequence shown here is derived from an EMBL/GenBank/DDBJ whole genome shotgun (WGS) entry which is preliminary data.</text>
</comment>
<evidence type="ECO:0000313" key="2">
    <source>
        <dbReference type="EMBL" id="KAE9074859.1"/>
    </source>
</evidence>
<dbReference type="InterPro" id="IPR008906">
    <property type="entry name" value="HATC_C_dom"/>
</dbReference>
<evidence type="ECO:0000259" key="1">
    <source>
        <dbReference type="Pfam" id="PF05699"/>
    </source>
</evidence>
<name>A0A6A3QGM4_9STRA</name>
<dbReference type="InterPro" id="IPR012337">
    <property type="entry name" value="RNaseH-like_sf"/>
</dbReference>
<feature type="domain" description="HAT C-terminal dimerisation" evidence="1">
    <location>
        <begin position="4"/>
        <end position="90"/>
    </location>
</feature>
<organism evidence="2 3">
    <name type="scientific">Phytophthora fragariae</name>
    <dbReference type="NCBI Taxonomy" id="53985"/>
    <lineage>
        <taxon>Eukaryota</taxon>
        <taxon>Sar</taxon>
        <taxon>Stramenopiles</taxon>
        <taxon>Oomycota</taxon>
        <taxon>Peronosporomycetes</taxon>
        <taxon>Peronosporales</taxon>
        <taxon>Peronosporaceae</taxon>
        <taxon>Phytophthora</taxon>
    </lineage>
</organism>
<reference evidence="2 3" key="1">
    <citation type="submission" date="2018-08" db="EMBL/GenBank/DDBJ databases">
        <title>Genomic investigation of the strawberry pathogen Phytophthora fragariae indicates pathogenicity is determined by transcriptional variation in three key races.</title>
        <authorList>
            <person name="Adams T.M."/>
            <person name="Armitage A.D."/>
            <person name="Sobczyk M.K."/>
            <person name="Bates H.J."/>
            <person name="Dunwell J.M."/>
            <person name="Nellist C.F."/>
            <person name="Harrison R.J."/>
        </authorList>
    </citation>
    <scope>NUCLEOTIDE SEQUENCE [LARGE SCALE GENOMIC DNA]</scope>
    <source>
        <strain evidence="2 3">NOV-71</strain>
    </source>
</reference>
<gene>
    <name evidence="2" type="ORF">PF007_g25237</name>
</gene>
<dbReference type="EMBL" id="QXFZ01002670">
    <property type="protein sequence ID" value="KAE9074859.1"/>
    <property type="molecule type" value="Genomic_DNA"/>
</dbReference>
<proteinExistence type="predicted"/>